<proteinExistence type="predicted"/>
<dbReference type="InterPro" id="IPR027417">
    <property type="entry name" value="P-loop_NTPase"/>
</dbReference>
<dbReference type="SUPFAM" id="SSF52540">
    <property type="entry name" value="P-loop containing nucleoside triphosphate hydrolases"/>
    <property type="match status" value="1"/>
</dbReference>
<name>A0A3G4ZUI6_9VIRU</name>
<protein>
    <submittedName>
        <fullName evidence="1">Uncharacterized protein</fullName>
    </submittedName>
</protein>
<reference evidence="1" key="1">
    <citation type="submission" date="2018-10" db="EMBL/GenBank/DDBJ databases">
        <title>Hidden diversity of soil giant viruses.</title>
        <authorList>
            <person name="Schulz F."/>
            <person name="Alteio L."/>
            <person name="Goudeau D."/>
            <person name="Ryan E.M."/>
            <person name="Malmstrom R.R."/>
            <person name="Blanchard J."/>
            <person name="Woyke T."/>
        </authorList>
    </citation>
    <scope>NUCLEOTIDE SEQUENCE</scope>
    <source>
        <strain evidence="1">EDV1</strain>
    </source>
</reference>
<dbReference type="Gene3D" id="3.40.50.300">
    <property type="entry name" value="P-loop containing nucleotide triphosphate hydrolases"/>
    <property type="match status" value="1"/>
</dbReference>
<dbReference type="EMBL" id="MK072083">
    <property type="protein sequence ID" value="AYV78566.1"/>
    <property type="molecule type" value="Genomic_DNA"/>
</dbReference>
<gene>
    <name evidence="1" type="ORF">Edafosvirus18_15</name>
</gene>
<accession>A0A3G4ZUI6</accession>
<sequence length="172" mass="19964">MLIIIYGKMASGKSYIGKQLSSYLNFSYYDGDDALSTINKKIGFVSKSDVKKFVSGRLIPAIESKMYEHKNLVVSQALYFEEHRNLIRDHFTKIGENVIFIQVNTPEKQTENQSWSRGIVWWLYGKLNNNFFESSDNVHIINNISHESLIPQFKIFSEKYIKITFPPLSQLI</sequence>
<evidence type="ECO:0000313" key="1">
    <source>
        <dbReference type="EMBL" id="AYV78566.1"/>
    </source>
</evidence>
<organism evidence="1">
    <name type="scientific">Edafosvirus sp</name>
    <dbReference type="NCBI Taxonomy" id="2487765"/>
    <lineage>
        <taxon>Viruses</taxon>
        <taxon>Varidnaviria</taxon>
        <taxon>Bamfordvirae</taxon>
        <taxon>Nucleocytoviricota</taxon>
        <taxon>Megaviricetes</taxon>
        <taxon>Imitervirales</taxon>
        <taxon>Mimiviridae</taxon>
        <taxon>Klosneuvirinae</taxon>
    </lineage>
</organism>